<comment type="function">
    <text evidence="2">Destroys radicals which are normally produced within the cells and which are toxic to biological systems.</text>
</comment>
<dbReference type="AlphaFoldDB" id="A0A240E321"/>
<proteinExistence type="inferred from homology"/>
<dbReference type="EC" id="1.15.1.1" evidence="2"/>
<evidence type="ECO:0000256" key="2">
    <source>
        <dbReference type="RuleBase" id="RU000393"/>
    </source>
</evidence>
<comment type="cofactor">
    <cofactor evidence="2">
        <name>Zn(2+)</name>
        <dbReference type="ChEBI" id="CHEBI:29105"/>
    </cofactor>
    <text evidence="2">Binds 1 zinc ion per subunit.</text>
</comment>
<dbReference type="InterPro" id="IPR024134">
    <property type="entry name" value="SOD_Cu/Zn_/chaperone"/>
</dbReference>
<dbReference type="Proteomes" id="UP000219042">
    <property type="component" value="Unassembled WGS sequence"/>
</dbReference>
<dbReference type="PROSITE" id="PS51257">
    <property type="entry name" value="PROKAR_LIPOPROTEIN"/>
    <property type="match status" value="1"/>
</dbReference>
<dbReference type="NCBIfam" id="NF007628">
    <property type="entry name" value="PRK10290.1"/>
    <property type="match status" value="1"/>
</dbReference>
<dbReference type="InterPro" id="IPR001424">
    <property type="entry name" value="SOD_Cu_Zn_dom"/>
</dbReference>
<evidence type="ECO:0000256" key="3">
    <source>
        <dbReference type="SAM" id="MobiDB-lite"/>
    </source>
</evidence>
<dbReference type="SUPFAM" id="SSF49329">
    <property type="entry name" value="Cu,Zn superoxide dismutase-like"/>
    <property type="match status" value="1"/>
</dbReference>
<keyword evidence="2" id="KW-0560">Oxidoreductase</keyword>
<comment type="cofactor">
    <cofactor evidence="2">
        <name>Cu cation</name>
        <dbReference type="ChEBI" id="CHEBI:23378"/>
    </cofactor>
    <text evidence="2">Binds 1 copper ion per subunit.</text>
</comment>
<protein>
    <recommendedName>
        <fullName evidence="2">Superoxide dismutase [Cu-Zn]</fullName>
        <ecNumber evidence="2">1.15.1.1</ecNumber>
    </recommendedName>
</protein>
<evidence type="ECO:0000256" key="4">
    <source>
        <dbReference type="SAM" id="SignalP"/>
    </source>
</evidence>
<gene>
    <name evidence="6" type="ORF">SAMN05421731_101213</name>
</gene>
<keyword evidence="2" id="KW-0479">Metal-binding</keyword>
<comment type="similarity">
    <text evidence="1 2">Belongs to the Cu-Zn superoxide dismutase family.</text>
</comment>
<dbReference type="Pfam" id="PF00080">
    <property type="entry name" value="Sod_Cu"/>
    <property type="match status" value="1"/>
</dbReference>
<keyword evidence="2" id="KW-0862">Zinc</keyword>
<dbReference type="GO" id="GO:0004784">
    <property type="term" value="F:superoxide dismutase activity"/>
    <property type="evidence" value="ECO:0007669"/>
    <property type="project" value="UniProtKB-EC"/>
</dbReference>
<keyword evidence="4" id="KW-0732">Signal</keyword>
<dbReference type="InterPro" id="IPR036423">
    <property type="entry name" value="SOD-like_Cu/Zn_dom_sf"/>
</dbReference>
<dbReference type="PANTHER" id="PTHR10003">
    <property type="entry name" value="SUPEROXIDE DISMUTASE CU-ZN -RELATED"/>
    <property type="match status" value="1"/>
</dbReference>
<name>A0A240E321_9GAMM</name>
<sequence>MKLKTNLLLLGSLSALILSGCNSIEEKITPKETVTVYAVTPDGIGENIGQVTFIDSSKGLIIQPKLKNLTPGPHGFHIHQNPSCEADVKDGKPGAALKAGGHLDPNNAGAHGTPEGPGHLGDLPVLVVAADGTATTSVIAPRLTLDLVKNRAIMIHKGGDNYSDHPAPLGGGGDRIACGVIK</sequence>
<evidence type="ECO:0000313" key="6">
    <source>
        <dbReference type="EMBL" id="SNX43178.1"/>
    </source>
</evidence>
<dbReference type="CDD" id="cd00305">
    <property type="entry name" value="Cu-Zn_Superoxide_Dismutase"/>
    <property type="match status" value="1"/>
</dbReference>
<keyword evidence="2" id="KW-0186">Copper</keyword>
<evidence type="ECO:0000256" key="1">
    <source>
        <dbReference type="ARBA" id="ARBA00010457"/>
    </source>
</evidence>
<dbReference type="GO" id="GO:0005507">
    <property type="term" value="F:copper ion binding"/>
    <property type="evidence" value="ECO:0007669"/>
    <property type="project" value="InterPro"/>
</dbReference>
<reference evidence="7" key="1">
    <citation type="submission" date="2016-09" db="EMBL/GenBank/DDBJ databases">
        <authorList>
            <person name="Varghese N."/>
            <person name="Submissions S."/>
        </authorList>
    </citation>
    <scope>NUCLEOTIDE SEQUENCE [LARGE SCALE GENOMIC DNA]</scope>
    <source>
        <strain evidence="7">ANC 4466</strain>
    </source>
</reference>
<comment type="catalytic activity">
    <reaction evidence="2">
        <text>2 superoxide + 2 H(+) = H2O2 + O2</text>
        <dbReference type="Rhea" id="RHEA:20696"/>
        <dbReference type="ChEBI" id="CHEBI:15378"/>
        <dbReference type="ChEBI" id="CHEBI:15379"/>
        <dbReference type="ChEBI" id="CHEBI:16240"/>
        <dbReference type="ChEBI" id="CHEBI:18421"/>
        <dbReference type="EC" id="1.15.1.1"/>
    </reaction>
</comment>
<dbReference type="EMBL" id="OANT01000001">
    <property type="protein sequence ID" value="SNX43178.1"/>
    <property type="molecule type" value="Genomic_DNA"/>
</dbReference>
<dbReference type="RefSeq" id="WP_228150330.1">
    <property type="nucleotide sequence ID" value="NZ_BAABHT010000020.1"/>
</dbReference>
<feature type="chain" id="PRO_5012376432" description="Superoxide dismutase [Cu-Zn]" evidence="4">
    <location>
        <begin position="21"/>
        <end position="182"/>
    </location>
</feature>
<feature type="region of interest" description="Disordered" evidence="3">
    <location>
        <begin position="85"/>
        <end position="117"/>
    </location>
</feature>
<evidence type="ECO:0000259" key="5">
    <source>
        <dbReference type="Pfam" id="PF00080"/>
    </source>
</evidence>
<dbReference type="PROSITE" id="PS00087">
    <property type="entry name" value="SOD_CU_ZN_1"/>
    <property type="match status" value="1"/>
</dbReference>
<feature type="domain" description="Superoxide dismutase copper/zinc binding" evidence="5">
    <location>
        <begin position="49"/>
        <end position="181"/>
    </location>
</feature>
<dbReference type="Gene3D" id="2.60.40.200">
    <property type="entry name" value="Superoxide dismutase, copper/zinc binding domain"/>
    <property type="match status" value="1"/>
</dbReference>
<feature type="signal peptide" evidence="4">
    <location>
        <begin position="1"/>
        <end position="20"/>
    </location>
</feature>
<evidence type="ECO:0000313" key="7">
    <source>
        <dbReference type="Proteomes" id="UP000219042"/>
    </source>
</evidence>
<keyword evidence="7" id="KW-1185">Reference proteome</keyword>
<organism evidence="6 7">
    <name type="scientific">Acinetobacter puyangensis</name>
    <dbReference type="NCBI Taxonomy" id="1096779"/>
    <lineage>
        <taxon>Bacteria</taxon>
        <taxon>Pseudomonadati</taxon>
        <taxon>Pseudomonadota</taxon>
        <taxon>Gammaproteobacteria</taxon>
        <taxon>Moraxellales</taxon>
        <taxon>Moraxellaceae</taxon>
        <taxon>Acinetobacter</taxon>
    </lineage>
</organism>
<accession>A0A240E321</accession>
<dbReference type="PROSITE" id="PS00332">
    <property type="entry name" value="SOD_CU_ZN_2"/>
    <property type="match status" value="1"/>
</dbReference>
<dbReference type="InterPro" id="IPR018152">
    <property type="entry name" value="SOD_Cu/Zn_BS"/>
</dbReference>